<feature type="region of interest" description="Disordered" evidence="1">
    <location>
        <begin position="1"/>
        <end position="103"/>
    </location>
</feature>
<sequence>MTRRPSLPGASELFRLTSPSVLDTAVPAPGRPVEDAADRDAAGQDAAGRGAAGRGRAGRGAAPDSAAPDSAVPDPAAPDSAVPDSAAPQAPRRGTGRQKHSTKITVYVSDEELLALEHARLDLRGRHGLAVDRGRVVREAIAIVLDDLEEHGGESLLVRRLREQ</sequence>
<evidence type="ECO:0000313" key="2">
    <source>
        <dbReference type="EMBL" id="RKT56598.1"/>
    </source>
</evidence>
<evidence type="ECO:0000256" key="1">
    <source>
        <dbReference type="SAM" id="MobiDB-lite"/>
    </source>
</evidence>
<reference evidence="2 3" key="1">
    <citation type="submission" date="2018-10" db="EMBL/GenBank/DDBJ databases">
        <title>Sequencing the genomes of 1000 actinobacteria strains.</title>
        <authorList>
            <person name="Klenk H.-P."/>
        </authorList>
    </citation>
    <scope>NUCLEOTIDE SEQUENCE [LARGE SCALE GENOMIC DNA]</scope>
    <source>
        <strain evidence="2 3">DSM 43800</strain>
    </source>
</reference>
<dbReference type="OrthoDB" id="3825678at2"/>
<keyword evidence="3" id="KW-1185">Reference proteome</keyword>
<evidence type="ECO:0008006" key="4">
    <source>
        <dbReference type="Google" id="ProtNLM"/>
    </source>
</evidence>
<gene>
    <name evidence="2" type="ORF">C8E97_5302</name>
</gene>
<name>A0A495W9W5_9PSEU</name>
<feature type="compositionally biased region" description="Basic and acidic residues" evidence="1">
    <location>
        <begin position="32"/>
        <end position="42"/>
    </location>
</feature>
<proteinExistence type="predicted"/>
<dbReference type="Proteomes" id="UP000282084">
    <property type="component" value="Unassembled WGS sequence"/>
</dbReference>
<dbReference type="AlphaFoldDB" id="A0A495W9W5"/>
<comment type="caution">
    <text evidence="2">The sequence shown here is derived from an EMBL/GenBank/DDBJ whole genome shotgun (WGS) entry which is preliminary data.</text>
</comment>
<dbReference type="EMBL" id="RBXO01000001">
    <property type="protein sequence ID" value="RKT56598.1"/>
    <property type="molecule type" value="Genomic_DNA"/>
</dbReference>
<protein>
    <recommendedName>
        <fullName evidence="4">Cobyrinic acid a,c-diamide synthase</fullName>
    </recommendedName>
</protein>
<organism evidence="2 3">
    <name type="scientific">Saccharothrix australiensis</name>
    <dbReference type="NCBI Taxonomy" id="2072"/>
    <lineage>
        <taxon>Bacteria</taxon>
        <taxon>Bacillati</taxon>
        <taxon>Actinomycetota</taxon>
        <taxon>Actinomycetes</taxon>
        <taxon>Pseudonocardiales</taxon>
        <taxon>Pseudonocardiaceae</taxon>
        <taxon>Saccharothrix</taxon>
    </lineage>
</organism>
<evidence type="ECO:0000313" key="3">
    <source>
        <dbReference type="Proteomes" id="UP000282084"/>
    </source>
</evidence>
<accession>A0A495W9W5</accession>
<feature type="compositionally biased region" description="Low complexity" evidence="1">
    <location>
        <begin position="59"/>
        <end position="91"/>
    </location>
</feature>
<dbReference type="RefSeq" id="WP_121008135.1">
    <property type="nucleotide sequence ID" value="NZ_RBXO01000001.1"/>
</dbReference>